<proteinExistence type="predicted"/>
<sequence length="90" mass="10529">ELNPRYSPAFDNLGWLLMRRNKYDESLIHLNKSIELKPDNGWTHYMRSRIYFKKGDLQNALENAKTACKLGYKDACRDAKSYESQLAEKG</sequence>
<dbReference type="InterPro" id="IPR019734">
    <property type="entry name" value="TPR_rpt"/>
</dbReference>
<dbReference type="EMBL" id="BARS01002589">
    <property type="protein sequence ID" value="GAF69752.1"/>
    <property type="molecule type" value="Genomic_DNA"/>
</dbReference>
<dbReference type="InterPro" id="IPR011990">
    <property type="entry name" value="TPR-like_helical_dom_sf"/>
</dbReference>
<keyword evidence="2" id="KW-0802">TPR repeat</keyword>
<evidence type="ECO:0000256" key="1">
    <source>
        <dbReference type="ARBA" id="ARBA00022737"/>
    </source>
</evidence>
<keyword evidence="1" id="KW-0677">Repeat</keyword>
<dbReference type="Gene3D" id="1.25.40.10">
    <property type="entry name" value="Tetratricopeptide repeat domain"/>
    <property type="match status" value="1"/>
</dbReference>
<dbReference type="PROSITE" id="PS50005">
    <property type="entry name" value="TPR"/>
    <property type="match status" value="1"/>
</dbReference>
<comment type="caution">
    <text evidence="3">The sequence shown here is derived from an EMBL/GenBank/DDBJ whole genome shotgun (WGS) entry which is preliminary data.</text>
</comment>
<dbReference type="Pfam" id="PF13181">
    <property type="entry name" value="TPR_8"/>
    <property type="match status" value="1"/>
</dbReference>
<evidence type="ECO:0000256" key="2">
    <source>
        <dbReference type="ARBA" id="ARBA00022803"/>
    </source>
</evidence>
<dbReference type="AlphaFoldDB" id="X0S1A8"/>
<reference evidence="3" key="1">
    <citation type="journal article" date="2014" name="Front. Microbiol.">
        <title>High frequency of phylogenetically diverse reductive dehalogenase-homologous genes in deep subseafloor sedimentary metagenomes.</title>
        <authorList>
            <person name="Kawai M."/>
            <person name="Futagami T."/>
            <person name="Toyoda A."/>
            <person name="Takaki Y."/>
            <person name="Nishi S."/>
            <person name="Hori S."/>
            <person name="Arai W."/>
            <person name="Tsubouchi T."/>
            <person name="Morono Y."/>
            <person name="Uchiyama I."/>
            <person name="Ito T."/>
            <person name="Fujiyama A."/>
            <person name="Inagaki F."/>
            <person name="Takami H."/>
        </authorList>
    </citation>
    <scope>NUCLEOTIDE SEQUENCE</scope>
    <source>
        <strain evidence="3">Expedition CK06-06</strain>
    </source>
</reference>
<organism evidence="3">
    <name type="scientific">marine sediment metagenome</name>
    <dbReference type="NCBI Taxonomy" id="412755"/>
    <lineage>
        <taxon>unclassified sequences</taxon>
        <taxon>metagenomes</taxon>
        <taxon>ecological metagenomes</taxon>
    </lineage>
</organism>
<dbReference type="InterPro" id="IPR013105">
    <property type="entry name" value="TPR_2"/>
</dbReference>
<feature type="non-terminal residue" evidence="3">
    <location>
        <position position="1"/>
    </location>
</feature>
<accession>X0S1A8</accession>
<name>X0S1A8_9ZZZZ</name>
<evidence type="ECO:0000313" key="3">
    <source>
        <dbReference type="EMBL" id="GAF69752.1"/>
    </source>
</evidence>
<dbReference type="SMART" id="SM00028">
    <property type="entry name" value="TPR"/>
    <property type="match status" value="2"/>
</dbReference>
<dbReference type="SUPFAM" id="SSF48452">
    <property type="entry name" value="TPR-like"/>
    <property type="match status" value="1"/>
</dbReference>
<gene>
    <name evidence="3" type="ORF">S01H1_04959</name>
</gene>
<dbReference type="Pfam" id="PF07719">
    <property type="entry name" value="TPR_2"/>
    <property type="match status" value="1"/>
</dbReference>
<protein>
    <submittedName>
        <fullName evidence="3">Uncharacterized protein</fullName>
    </submittedName>
</protein>